<proteinExistence type="predicted"/>
<accession>A0A6G0VW40</accession>
<keyword evidence="2" id="KW-1185">Reference proteome</keyword>
<dbReference type="OrthoDB" id="7758130at2759"/>
<gene>
    <name evidence="1" type="ORF">FWK35_00031846</name>
</gene>
<organism evidence="1 2">
    <name type="scientific">Aphis craccivora</name>
    <name type="common">Cowpea aphid</name>
    <dbReference type="NCBI Taxonomy" id="307492"/>
    <lineage>
        <taxon>Eukaryota</taxon>
        <taxon>Metazoa</taxon>
        <taxon>Ecdysozoa</taxon>
        <taxon>Arthropoda</taxon>
        <taxon>Hexapoda</taxon>
        <taxon>Insecta</taxon>
        <taxon>Pterygota</taxon>
        <taxon>Neoptera</taxon>
        <taxon>Paraneoptera</taxon>
        <taxon>Hemiptera</taxon>
        <taxon>Sternorrhyncha</taxon>
        <taxon>Aphidomorpha</taxon>
        <taxon>Aphidoidea</taxon>
        <taxon>Aphididae</taxon>
        <taxon>Aphidini</taxon>
        <taxon>Aphis</taxon>
        <taxon>Aphis</taxon>
    </lineage>
</organism>
<dbReference type="Proteomes" id="UP000478052">
    <property type="component" value="Unassembled WGS sequence"/>
</dbReference>
<name>A0A6G0VW40_APHCR</name>
<dbReference type="PANTHER" id="PTHR33053">
    <property type="entry name" value="PROTEIN, PUTATIVE-RELATED"/>
    <property type="match status" value="1"/>
</dbReference>
<dbReference type="EMBL" id="VUJU01011212">
    <property type="protein sequence ID" value="KAF0711583.1"/>
    <property type="molecule type" value="Genomic_DNA"/>
</dbReference>
<protein>
    <submittedName>
        <fullName evidence="1">DUF4806 domain-containing protein</fullName>
    </submittedName>
</protein>
<sequence>MHCVCLGVTKRLIEFWIKGKRDIRLTDESREGINNDLKMLRPYVPSEFCRLPRPIDDIEYWKATELRSFVLYSGAIVLKGKLNPELYKHFLLLVFATRILVSPDTCYKYNSKASELLVQFVNSYGFLYGHHYISYNVHSLIHLPFFTLLHGPLDNFSSFRYENYLQYIKKSVKCIKYPLQEVYNRINEKQQLINTNLHLISLSPILYKEIDHQSLPFVAISDKLYQKCIFESTKTTLDVAKEKDHYFLCQDGSLITIQYIIKPKDKPIKLMVKKFLNVSEFCNKPFSSFVVGMFVVNTNDLCNLYSICENDLKFKCFLIKLSNSKAIALSLCHEIL</sequence>
<evidence type="ECO:0000313" key="1">
    <source>
        <dbReference type="EMBL" id="KAF0711583.1"/>
    </source>
</evidence>
<reference evidence="1 2" key="1">
    <citation type="submission" date="2019-08" db="EMBL/GenBank/DDBJ databases">
        <title>Whole genome of Aphis craccivora.</title>
        <authorList>
            <person name="Voronova N.V."/>
            <person name="Shulinski R.S."/>
            <person name="Bandarenka Y.V."/>
            <person name="Zhorov D.G."/>
            <person name="Warner D."/>
        </authorList>
    </citation>
    <scope>NUCLEOTIDE SEQUENCE [LARGE SCALE GENOMIC DNA]</scope>
    <source>
        <strain evidence="1">180601</strain>
        <tissue evidence="1">Whole Body</tissue>
    </source>
</reference>
<comment type="caution">
    <text evidence="1">The sequence shown here is derived from an EMBL/GenBank/DDBJ whole genome shotgun (WGS) entry which is preliminary data.</text>
</comment>
<evidence type="ECO:0000313" key="2">
    <source>
        <dbReference type="Proteomes" id="UP000478052"/>
    </source>
</evidence>
<dbReference type="AlphaFoldDB" id="A0A6G0VW40"/>